<keyword evidence="3" id="KW-0731">Sigma factor</keyword>
<dbReference type="SUPFAM" id="SSF88659">
    <property type="entry name" value="Sigma3 and sigma4 domains of RNA polymerase sigma factors"/>
    <property type="match status" value="1"/>
</dbReference>
<reference evidence="7 8" key="1">
    <citation type="submission" date="2020-07" db="EMBL/GenBank/DDBJ databases">
        <title>Genomic Encyclopedia of Type Strains, Phase IV (KMG-IV): sequencing the most valuable type-strain genomes for metagenomic binning, comparative biology and taxonomic classification.</title>
        <authorList>
            <person name="Goeker M."/>
        </authorList>
    </citation>
    <scope>NUCLEOTIDE SEQUENCE [LARGE SCALE GENOMIC DNA]</scope>
    <source>
        <strain evidence="7 8">DSM 23697</strain>
    </source>
</reference>
<sequence length="192" mass="23045">MTDISSQISIDNLFWRIVLKDDNEAFRTLFYSFFPSLCVFAGRYIDNKEDCEDIVQDTFLKIWRTRKSLEITSSARNLLVTTVKNSCIDYLRKKEVEYSYMERQATKEWLTYQDDIYSTLELEEMITRALEQLPDNLRLVFEMNRFEGYTYVQIAEKQNISVKTVELYMSKSLKLMRRELKDYLPLILLFCF</sequence>
<keyword evidence="8" id="KW-1185">Reference proteome</keyword>
<evidence type="ECO:0000259" key="5">
    <source>
        <dbReference type="Pfam" id="PF04542"/>
    </source>
</evidence>
<dbReference type="PANTHER" id="PTHR43133:SF46">
    <property type="entry name" value="RNA POLYMERASE SIGMA-70 FACTOR ECF SUBFAMILY"/>
    <property type="match status" value="1"/>
</dbReference>
<dbReference type="AlphaFoldDB" id="A0A8E2A3S8"/>
<keyword evidence="4" id="KW-0804">Transcription</keyword>
<comment type="similarity">
    <text evidence="1">Belongs to the sigma-70 factor family. ECF subfamily.</text>
</comment>
<dbReference type="Pfam" id="PF04542">
    <property type="entry name" value="Sigma70_r2"/>
    <property type="match status" value="1"/>
</dbReference>
<proteinExistence type="inferred from homology"/>
<feature type="domain" description="RNA polymerase sigma-70 region 2" evidence="5">
    <location>
        <begin position="35"/>
        <end position="94"/>
    </location>
</feature>
<dbReference type="InterPro" id="IPR036388">
    <property type="entry name" value="WH-like_DNA-bd_sf"/>
</dbReference>
<dbReference type="InterPro" id="IPR039425">
    <property type="entry name" value="RNA_pol_sigma-70-like"/>
</dbReference>
<keyword evidence="2" id="KW-0805">Transcription regulation</keyword>
<organism evidence="7 8">
    <name type="scientific">Macellibacteroides fermentans</name>
    <dbReference type="NCBI Taxonomy" id="879969"/>
    <lineage>
        <taxon>Bacteria</taxon>
        <taxon>Pseudomonadati</taxon>
        <taxon>Bacteroidota</taxon>
        <taxon>Bacteroidia</taxon>
        <taxon>Bacteroidales</taxon>
        <taxon>Porphyromonadaceae</taxon>
        <taxon>Macellibacteroides</taxon>
    </lineage>
</organism>
<dbReference type="EMBL" id="JACCCY010000005">
    <property type="protein sequence ID" value="NYI50878.1"/>
    <property type="molecule type" value="Genomic_DNA"/>
</dbReference>
<evidence type="ECO:0000256" key="4">
    <source>
        <dbReference type="ARBA" id="ARBA00023163"/>
    </source>
</evidence>
<dbReference type="GO" id="GO:0016987">
    <property type="term" value="F:sigma factor activity"/>
    <property type="evidence" value="ECO:0007669"/>
    <property type="project" value="UniProtKB-KW"/>
</dbReference>
<dbReference type="InterPro" id="IPR013324">
    <property type="entry name" value="RNA_pol_sigma_r3/r4-like"/>
</dbReference>
<dbReference type="NCBIfam" id="TIGR02985">
    <property type="entry name" value="Sig70_bacteroi1"/>
    <property type="match status" value="1"/>
</dbReference>
<evidence type="ECO:0000256" key="2">
    <source>
        <dbReference type="ARBA" id="ARBA00023015"/>
    </source>
</evidence>
<dbReference type="PANTHER" id="PTHR43133">
    <property type="entry name" value="RNA POLYMERASE ECF-TYPE SIGMA FACTO"/>
    <property type="match status" value="1"/>
</dbReference>
<dbReference type="CDD" id="cd06171">
    <property type="entry name" value="Sigma70_r4"/>
    <property type="match status" value="1"/>
</dbReference>
<dbReference type="Gene3D" id="1.10.10.10">
    <property type="entry name" value="Winged helix-like DNA-binding domain superfamily/Winged helix DNA-binding domain"/>
    <property type="match status" value="1"/>
</dbReference>
<evidence type="ECO:0000313" key="8">
    <source>
        <dbReference type="Proteomes" id="UP000574332"/>
    </source>
</evidence>
<dbReference type="NCBIfam" id="TIGR02937">
    <property type="entry name" value="sigma70-ECF"/>
    <property type="match status" value="1"/>
</dbReference>
<name>A0A8E2A3S8_9PORP</name>
<dbReference type="RefSeq" id="WP_179400303.1">
    <property type="nucleotide sequence ID" value="NZ_JACCCY010000005.1"/>
</dbReference>
<comment type="caution">
    <text evidence="7">The sequence shown here is derived from an EMBL/GenBank/DDBJ whole genome shotgun (WGS) entry which is preliminary data.</text>
</comment>
<evidence type="ECO:0000313" key="7">
    <source>
        <dbReference type="EMBL" id="NYI50878.1"/>
    </source>
</evidence>
<gene>
    <name evidence="7" type="ORF">F5613_003045</name>
</gene>
<evidence type="ECO:0000259" key="6">
    <source>
        <dbReference type="Pfam" id="PF08281"/>
    </source>
</evidence>
<evidence type="ECO:0000256" key="1">
    <source>
        <dbReference type="ARBA" id="ARBA00010641"/>
    </source>
</evidence>
<protein>
    <submittedName>
        <fullName evidence="7">RNA polymerase sigma-70 factor (ECF subfamily)</fullName>
    </submittedName>
</protein>
<dbReference type="Proteomes" id="UP000574332">
    <property type="component" value="Unassembled WGS sequence"/>
</dbReference>
<dbReference type="SUPFAM" id="SSF88946">
    <property type="entry name" value="Sigma2 domain of RNA polymerase sigma factors"/>
    <property type="match status" value="1"/>
</dbReference>
<dbReference type="InterPro" id="IPR013249">
    <property type="entry name" value="RNA_pol_sigma70_r4_t2"/>
</dbReference>
<dbReference type="InterPro" id="IPR013325">
    <property type="entry name" value="RNA_pol_sigma_r2"/>
</dbReference>
<dbReference type="GO" id="GO:0003677">
    <property type="term" value="F:DNA binding"/>
    <property type="evidence" value="ECO:0007669"/>
    <property type="project" value="InterPro"/>
</dbReference>
<feature type="domain" description="RNA polymerase sigma factor 70 region 4 type 2" evidence="6">
    <location>
        <begin position="124"/>
        <end position="175"/>
    </location>
</feature>
<dbReference type="Gene3D" id="1.10.1740.10">
    <property type="match status" value="1"/>
</dbReference>
<dbReference type="Pfam" id="PF08281">
    <property type="entry name" value="Sigma70_r4_2"/>
    <property type="match status" value="1"/>
</dbReference>
<evidence type="ECO:0000256" key="3">
    <source>
        <dbReference type="ARBA" id="ARBA00023082"/>
    </source>
</evidence>
<dbReference type="InterPro" id="IPR014284">
    <property type="entry name" value="RNA_pol_sigma-70_dom"/>
</dbReference>
<dbReference type="GO" id="GO:0006352">
    <property type="term" value="P:DNA-templated transcription initiation"/>
    <property type="evidence" value="ECO:0007669"/>
    <property type="project" value="InterPro"/>
</dbReference>
<dbReference type="InterPro" id="IPR014327">
    <property type="entry name" value="RNA_pol_sigma70_bacteroid"/>
</dbReference>
<dbReference type="InterPro" id="IPR007627">
    <property type="entry name" value="RNA_pol_sigma70_r2"/>
</dbReference>
<accession>A0A8E2A3S8</accession>